<sequence>MRPLSILSLSSPSSFGNNTALEVGRKSSNGQARWSDGCGRWWDDLIARACAATVGGATAVKSVGAGKRPHSPGRRLRALRGGGVQMALSAARPSGSGANTAVTLASPVPTHAREIIILRRRGGPPYLPSSACSARQPHSLIQVVLCNVPRNPKTACTMCRWYASNPLALQSTNHAHHEAVIRVLHRDSGLSLGSRHITRRQNSARLYKRHHAAGTYLRGDWPLHDARLIEHTRQIPGAPRVVQTLGGAMRGSEAGSRSGEGKDAMVGPWLRAAGHGWMDAQRPDQGIGSSALWPPCHDHASKSTDASLVSSLGPNDEACLPALPASPAFRPSCMDRRAGTHAPPVAAAAAVLFVSVVRQRRHPTPSPSRPCSTEQRHNRRSTAPPVAHAAPGSAAPSFSSNDNSLFGTVTQRGHCQRAKRKASDGLAGGEAVLSSLLRARASARYSSRPLPVPSHPIPSPIPADPRSRPAIRPRQTSSHGGRNWTGFSRKGGEGCGGEAEEPKKLDRVAWDRVATRVCTKDELTGCPVSPAARRRPVSRIPAPAPRSARRPSPTSPAPRRADVACEALNHHRASVAGPHRGSLEPPLCPPAAMKLSCGLFGRSRGTRGRGDRADKKNPRRARTLSIFGNSNPQSLRALGRLVRVTALAKPSDESTSDASTASGHPDMDFDAHMSTDMRETLERLYCHLRGPHALLSRAAFCAFLNDVQGEAAVDLDRDTYTCGEFLYAWIKQHGIDALAAPPETDLSRPLTNYFINSSHNTYLDGHQWASKSTPDAYKAVLSRGCRCIEIDVWNGDAVPSRDRSKSPHVEHSRGLSGSSLPNAALNIVDAVGEKYESAKSYLGDKQASHSHSRSPSANSRAMADDVSPRSSVVLTQQDPHESNDRLDVGRGAARARARAAMPRGEPIVTHGWTLTIPCGFREVCEAIKESAFVDNDLPIIISLEVHADLEQQEVMVKIMREVWQDLLVSEPHEACDPKFRVPTLEALRNKILVKVKRAPAKMVAHSVGEIPILQHPDDDASVSDDELPAPSRSPRLDKTASAPAPGAPSAPPDKRPKVRICQNLAELAVYTRSERFESLRTPQAKKPTHIFSISESRILELYRKHEQEMFLHNKGYFMRAFPDVKRIGSSNPDPSPFWRKGVQMVALNWQSLDEGMMVNEGMFADQKGWILKPPGYQSSDKTADTQELAAPGRTLDLDITIYAGHKLPSHASADSDADNARSGSTIRPVVKVELHVDKPGGADKDAGSKEGPYKQRTDAKKSVNPHFGTHGKTLRFRGIPKVVPELGFLRFKIEDESRTGLGSSPLLAWACIRLDRLRPGYRFIRLMDSKGNQIPGGKLLVMVSKSFR</sequence>
<accession>A0ABR0BK03</accession>
<comment type="caution">
    <text evidence="5">The sequence shown here is derived from an EMBL/GenBank/DDBJ whole genome shotgun (WGS) entry which is preliminary data.</text>
</comment>
<dbReference type="Pfam" id="PF00387">
    <property type="entry name" value="PI-PLC-Y"/>
    <property type="match status" value="1"/>
</dbReference>
<feature type="region of interest" description="Disordered" evidence="3">
    <location>
        <begin position="600"/>
        <end position="621"/>
    </location>
</feature>
<dbReference type="InterPro" id="IPR017946">
    <property type="entry name" value="PLC-like_Pdiesterase_TIM-brl"/>
</dbReference>
<evidence type="ECO:0000256" key="1">
    <source>
        <dbReference type="ARBA" id="ARBA00023224"/>
    </source>
</evidence>
<feature type="domain" description="PI-PLC Y-box" evidence="4">
    <location>
        <begin position="1064"/>
        <end position="1176"/>
    </location>
</feature>
<dbReference type="Pfam" id="PF00388">
    <property type="entry name" value="PI-PLC-X"/>
    <property type="match status" value="1"/>
</dbReference>
<dbReference type="SMART" id="SM00148">
    <property type="entry name" value="PLCXc"/>
    <property type="match status" value="1"/>
</dbReference>
<organism evidence="5 6">
    <name type="scientific">Purpureocillium lilacinum</name>
    <name type="common">Paecilomyces lilacinus</name>
    <dbReference type="NCBI Taxonomy" id="33203"/>
    <lineage>
        <taxon>Eukaryota</taxon>
        <taxon>Fungi</taxon>
        <taxon>Dikarya</taxon>
        <taxon>Ascomycota</taxon>
        <taxon>Pezizomycotina</taxon>
        <taxon>Sordariomycetes</taxon>
        <taxon>Hypocreomycetidae</taxon>
        <taxon>Hypocreales</taxon>
        <taxon>Ophiocordycipitaceae</taxon>
        <taxon>Purpureocillium</taxon>
    </lineage>
</organism>
<evidence type="ECO:0000256" key="2">
    <source>
        <dbReference type="RuleBase" id="RU361133"/>
    </source>
</evidence>
<dbReference type="InterPro" id="IPR000909">
    <property type="entry name" value="PLipase_C_PInositol-sp_X_dom"/>
</dbReference>
<feature type="region of interest" description="Disordered" evidence="3">
    <location>
        <begin position="841"/>
        <end position="886"/>
    </location>
</feature>
<feature type="region of interest" description="Disordered" evidence="3">
    <location>
        <begin position="359"/>
        <end position="427"/>
    </location>
</feature>
<feature type="region of interest" description="Disordered" evidence="3">
    <location>
        <begin position="1237"/>
        <end position="1267"/>
    </location>
</feature>
<comment type="catalytic activity">
    <reaction evidence="2">
        <text>a 1,2-diacyl-sn-glycero-3-phospho-(1D-myo-inositol-4,5-bisphosphate) + H2O = 1D-myo-inositol 1,4,5-trisphosphate + a 1,2-diacyl-sn-glycerol + H(+)</text>
        <dbReference type="Rhea" id="RHEA:33179"/>
        <dbReference type="ChEBI" id="CHEBI:15377"/>
        <dbReference type="ChEBI" id="CHEBI:15378"/>
        <dbReference type="ChEBI" id="CHEBI:17815"/>
        <dbReference type="ChEBI" id="CHEBI:58456"/>
        <dbReference type="ChEBI" id="CHEBI:203600"/>
        <dbReference type="EC" id="3.1.4.11"/>
    </reaction>
</comment>
<evidence type="ECO:0000313" key="5">
    <source>
        <dbReference type="EMBL" id="KAK4082015.1"/>
    </source>
</evidence>
<dbReference type="Gene3D" id="3.20.20.190">
    <property type="entry name" value="Phosphatidylinositol (PI) phosphodiesterase"/>
    <property type="match status" value="2"/>
</dbReference>
<feature type="compositionally biased region" description="Polar residues" evidence="3">
    <location>
        <begin position="401"/>
        <end position="413"/>
    </location>
</feature>
<dbReference type="SUPFAM" id="SSF49562">
    <property type="entry name" value="C2 domain (Calcium/lipid-binding domain, CaLB)"/>
    <property type="match status" value="1"/>
</dbReference>
<feature type="region of interest" description="Disordered" evidence="3">
    <location>
        <begin position="445"/>
        <end position="500"/>
    </location>
</feature>
<feature type="region of interest" description="Disordered" evidence="3">
    <location>
        <begin position="648"/>
        <end position="667"/>
    </location>
</feature>
<proteinExistence type="predicted"/>
<dbReference type="InterPro" id="IPR035892">
    <property type="entry name" value="C2_domain_sf"/>
</dbReference>
<feature type="region of interest" description="Disordered" evidence="3">
    <location>
        <begin position="523"/>
        <end position="560"/>
    </location>
</feature>
<dbReference type="CDD" id="cd08598">
    <property type="entry name" value="PI-PLC1c_yeast"/>
    <property type="match status" value="1"/>
</dbReference>
<feature type="compositionally biased region" description="Low complexity" evidence="3">
    <location>
        <begin position="383"/>
        <end position="400"/>
    </location>
</feature>
<dbReference type="PROSITE" id="PS50008">
    <property type="entry name" value="PIPLC_Y_DOMAIN"/>
    <property type="match status" value="1"/>
</dbReference>
<dbReference type="EMBL" id="JAWRVI010000068">
    <property type="protein sequence ID" value="KAK4082015.1"/>
    <property type="molecule type" value="Genomic_DNA"/>
</dbReference>
<dbReference type="PROSITE" id="PS50007">
    <property type="entry name" value="PIPLC_X_DOMAIN"/>
    <property type="match status" value="1"/>
</dbReference>
<dbReference type="SMART" id="SM00149">
    <property type="entry name" value="PLCYc"/>
    <property type="match status" value="1"/>
</dbReference>
<name>A0ABR0BK03_PURLI</name>
<dbReference type="SUPFAM" id="SSF51695">
    <property type="entry name" value="PLC-like phosphodiesterases"/>
    <property type="match status" value="1"/>
</dbReference>
<dbReference type="Proteomes" id="UP001287286">
    <property type="component" value="Unassembled WGS sequence"/>
</dbReference>
<protein>
    <recommendedName>
        <fullName evidence="2">Phosphoinositide phospholipase C</fullName>
        <ecNumber evidence="2">3.1.4.11</ecNumber>
    </recommendedName>
</protein>
<dbReference type="InterPro" id="IPR000008">
    <property type="entry name" value="C2_dom"/>
</dbReference>
<keyword evidence="2" id="KW-0443">Lipid metabolism</keyword>
<feature type="compositionally biased region" description="Polar residues" evidence="3">
    <location>
        <begin position="868"/>
        <end position="877"/>
    </location>
</feature>
<dbReference type="SMART" id="SM00239">
    <property type="entry name" value="C2"/>
    <property type="match status" value="1"/>
</dbReference>
<dbReference type="InterPro" id="IPR001711">
    <property type="entry name" value="PLipase_C_Pinositol-sp_Y"/>
</dbReference>
<reference evidence="5 6" key="1">
    <citation type="journal article" date="2024" name="Microbiol. Resour. Announc.">
        <title>Genome annotations for the ascomycete fungi Trichoderma harzianum, Trichoderma aggressivum, and Purpureocillium lilacinum.</title>
        <authorList>
            <person name="Beijen E.P.W."/>
            <person name="Ohm R.A."/>
        </authorList>
    </citation>
    <scope>NUCLEOTIDE SEQUENCE [LARGE SCALE GENOMIC DNA]</scope>
    <source>
        <strain evidence="5 6">CBS 150709</strain>
    </source>
</reference>
<dbReference type="Gene3D" id="2.60.40.150">
    <property type="entry name" value="C2 domain"/>
    <property type="match status" value="1"/>
</dbReference>
<feature type="region of interest" description="Disordered" evidence="3">
    <location>
        <begin position="798"/>
        <end position="817"/>
    </location>
</feature>
<gene>
    <name evidence="5" type="ORF">Purlil1_11424</name>
</gene>
<feature type="compositionally biased region" description="Basic and acidic residues" evidence="3">
    <location>
        <begin position="799"/>
        <end position="813"/>
    </location>
</feature>
<feature type="compositionally biased region" description="Basic and acidic residues" evidence="3">
    <location>
        <begin position="1237"/>
        <end position="1261"/>
    </location>
</feature>
<dbReference type="EC" id="3.1.4.11" evidence="2"/>
<keyword evidence="6" id="KW-1185">Reference proteome</keyword>
<evidence type="ECO:0000259" key="4">
    <source>
        <dbReference type="PROSITE" id="PS50008"/>
    </source>
</evidence>
<dbReference type="InterPro" id="IPR001192">
    <property type="entry name" value="PI-PLC_fam"/>
</dbReference>
<dbReference type="CDD" id="cd00275">
    <property type="entry name" value="C2_PLC_like"/>
    <property type="match status" value="1"/>
</dbReference>
<evidence type="ECO:0000313" key="6">
    <source>
        <dbReference type="Proteomes" id="UP001287286"/>
    </source>
</evidence>
<dbReference type="PRINTS" id="PR00390">
    <property type="entry name" value="PHPHLIPASEC"/>
</dbReference>
<dbReference type="PANTHER" id="PTHR10336">
    <property type="entry name" value="PHOSPHOINOSITIDE-SPECIFIC PHOSPHOLIPASE C FAMILY PROTEIN"/>
    <property type="match status" value="1"/>
</dbReference>
<feature type="compositionally biased region" description="Pro residues" evidence="3">
    <location>
        <begin position="450"/>
        <end position="463"/>
    </location>
</feature>
<keyword evidence="2" id="KW-0378">Hydrolase</keyword>
<keyword evidence="2" id="KW-0442">Lipid degradation</keyword>
<keyword evidence="1" id="KW-0807">Transducer</keyword>
<dbReference type="PANTHER" id="PTHR10336:SF82">
    <property type="entry name" value="PHOSPHOINOSITIDE PHOSPHOLIPASE C"/>
    <property type="match status" value="1"/>
</dbReference>
<evidence type="ECO:0000256" key="3">
    <source>
        <dbReference type="SAM" id="MobiDB-lite"/>
    </source>
</evidence>
<feature type="region of interest" description="Disordered" evidence="3">
    <location>
        <begin position="1014"/>
        <end position="1058"/>
    </location>
</feature>